<organism evidence="1 2">
    <name type="scientific">Aromia moschata</name>
    <dbReference type="NCBI Taxonomy" id="1265417"/>
    <lineage>
        <taxon>Eukaryota</taxon>
        <taxon>Metazoa</taxon>
        <taxon>Ecdysozoa</taxon>
        <taxon>Arthropoda</taxon>
        <taxon>Hexapoda</taxon>
        <taxon>Insecta</taxon>
        <taxon>Pterygota</taxon>
        <taxon>Neoptera</taxon>
        <taxon>Endopterygota</taxon>
        <taxon>Coleoptera</taxon>
        <taxon>Polyphaga</taxon>
        <taxon>Cucujiformia</taxon>
        <taxon>Chrysomeloidea</taxon>
        <taxon>Cerambycidae</taxon>
        <taxon>Cerambycinae</taxon>
        <taxon>Callichromatini</taxon>
        <taxon>Aromia</taxon>
    </lineage>
</organism>
<dbReference type="Proteomes" id="UP001162162">
    <property type="component" value="Unassembled WGS sequence"/>
</dbReference>
<comment type="caution">
    <text evidence="1">The sequence shown here is derived from an EMBL/GenBank/DDBJ whole genome shotgun (WGS) entry which is preliminary data.</text>
</comment>
<accession>A0AAV8YNR8</accession>
<reference evidence="1" key="1">
    <citation type="journal article" date="2023" name="Insect Mol. Biol.">
        <title>Genome sequencing provides insights into the evolution of gene families encoding plant cell wall-degrading enzymes in longhorned beetles.</title>
        <authorList>
            <person name="Shin N.R."/>
            <person name="Okamura Y."/>
            <person name="Kirsch R."/>
            <person name="Pauchet Y."/>
        </authorList>
    </citation>
    <scope>NUCLEOTIDE SEQUENCE</scope>
    <source>
        <strain evidence="1">AMC_N1</strain>
    </source>
</reference>
<proteinExistence type="predicted"/>
<sequence>MLPSALWDGLLDTVTLKGTSRVKAKATEVLNQLTEAVFQHCFQQWKSRMERCRDRQGESIEGENVAIILSSWICDHGCKEGGVKQEEIKKSMNKDNGPIPTSPLFAVINKDSYGSVNRDNKLSYKAETSYHLRNNTTAASGIKSASPRCCVLALLPIGVRSITANNKLELIKQAAFICKLTIALRDFGLGLKILEFQDYDFLKAYAYKICQCTEI</sequence>
<evidence type="ECO:0000313" key="2">
    <source>
        <dbReference type="Proteomes" id="UP001162162"/>
    </source>
</evidence>
<evidence type="ECO:0000313" key="1">
    <source>
        <dbReference type="EMBL" id="KAJ8952569.1"/>
    </source>
</evidence>
<gene>
    <name evidence="1" type="ORF">NQ318_006936</name>
</gene>
<protein>
    <submittedName>
        <fullName evidence="1">Uncharacterized protein</fullName>
    </submittedName>
</protein>
<keyword evidence="2" id="KW-1185">Reference proteome</keyword>
<dbReference type="EMBL" id="JAPWTK010000067">
    <property type="protein sequence ID" value="KAJ8952569.1"/>
    <property type="molecule type" value="Genomic_DNA"/>
</dbReference>
<name>A0AAV8YNR8_9CUCU</name>
<dbReference type="AlphaFoldDB" id="A0AAV8YNR8"/>